<accession>A0A835ET94</accession>
<proteinExistence type="predicted"/>
<sequence>MQRVYYKASRSLSTISTNPGRSLLQECERGSWEGYGLHL</sequence>
<reference evidence="1" key="1">
    <citation type="submission" date="2020-07" db="EMBL/GenBank/DDBJ databases">
        <title>Genome sequence and genetic diversity analysis of an under-domesticated orphan crop, white fonio (Digitaria exilis).</title>
        <authorList>
            <person name="Bennetzen J.L."/>
            <person name="Chen S."/>
            <person name="Ma X."/>
            <person name="Wang X."/>
            <person name="Yssel A.E.J."/>
            <person name="Chaluvadi S.R."/>
            <person name="Johnson M."/>
            <person name="Gangashetty P."/>
            <person name="Hamidou F."/>
            <person name="Sanogo M.D."/>
            <person name="Zwaenepoel A."/>
            <person name="Wallace J."/>
            <person name="Van De Peer Y."/>
            <person name="Van Deynze A."/>
        </authorList>
    </citation>
    <scope>NUCLEOTIDE SEQUENCE</scope>
    <source>
        <tissue evidence="1">Leaves</tissue>
    </source>
</reference>
<comment type="caution">
    <text evidence="1">The sequence shown here is derived from an EMBL/GenBank/DDBJ whole genome shotgun (WGS) entry which is preliminary data.</text>
</comment>
<dbReference type="AlphaFoldDB" id="A0A835ET94"/>
<protein>
    <submittedName>
        <fullName evidence="1">Uncharacterized protein</fullName>
    </submittedName>
</protein>
<evidence type="ECO:0000313" key="1">
    <source>
        <dbReference type="EMBL" id="KAF8711330.1"/>
    </source>
</evidence>
<name>A0A835ET94_9POAL</name>
<keyword evidence="2" id="KW-1185">Reference proteome</keyword>
<organism evidence="1 2">
    <name type="scientific">Digitaria exilis</name>
    <dbReference type="NCBI Taxonomy" id="1010633"/>
    <lineage>
        <taxon>Eukaryota</taxon>
        <taxon>Viridiplantae</taxon>
        <taxon>Streptophyta</taxon>
        <taxon>Embryophyta</taxon>
        <taxon>Tracheophyta</taxon>
        <taxon>Spermatophyta</taxon>
        <taxon>Magnoliopsida</taxon>
        <taxon>Liliopsida</taxon>
        <taxon>Poales</taxon>
        <taxon>Poaceae</taxon>
        <taxon>PACMAD clade</taxon>
        <taxon>Panicoideae</taxon>
        <taxon>Panicodae</taxon>
        <taxon>Paniceae</taxon>
        <taxon>Anthephorinae</taxon>
        <taxon>Digitaria</taxon>
    </lineage>
</organism>
<dbReference type="EMBL" id="JACEFO010001753">
    <property type="protein sequence ID" value="KAF8711330.1"/>
    <property type="molecule type" value="Genomic_DNA"/>
</dbReference>
<dbReference type="Proteomes" id="UP000636709">
    <property type="component" value="Unassembled WGS sequence"/>
</dbReference>
<gene>
    <name evidence="1" type="ORF">HU200_029358</name>
</gene>
<evidence type="ECO:0000313" key="2">
    <source>
        <dbReference type="Proteomes" id="UP000636709"/>
    </source>
</evidence>